<name>Q8TL17_METAC</name>
<dbReference type="KEGG" id="mac:MA_3226"/>
<proteinExistence type="predicted"/>
<dbReference type="Proteomes" id="UP000002487">
    <property type="component" value="Chromosome"/>
</dbReference>
<protein>
    <submittedName>
        <fullName evidence="1">Uncharacterized protein</fullName>
    </submittedName>
</protein>
<evidence type="ECO:0000313" key="1">
    <source>
        <dbReference type="EMBL" id="AAM06597.1"/>
    </source>
</evidence>
<dbReference type="GeneID" id="1475119"/>
<reference evidence="1 2" key="1">
    <citation type="journal article" date="2002" name="Genome Res.">
        <title>The genome of Methanosarcina acetivorans reveals extensive metabolic and physiological diversity.</title>
        <authorList>
            <person name="Galagan J.E."/>
            <person name="Nusbaum C."/>
            <person name="Roy A."/>
            <person name="Endrizzi M.G."/>
            <person name="Macdonald P."/>
            <person name="FitzHugh W."/>
            <person name="Calvo S."/>
            <person name="Engels R."/>
            <person name="Smirnov S."/>
            <person name="Atnoor D."/>
            <person name="Brown A."/>
            <person name="Allen N."/>
            <person name="Naylor J."/>
            <person name="Stange-Thomann N."/>
            <person name="DeArellano K."/>
            <person name="Johnson R."/>
            <person name="Linton L."/>
            <person name="McEwan P."/>
            <person name="McKernan K."/>
            <person name="Talamas J."/>
            <person name="Tirrell A."/>
            <person name="Ye W."/>
            <person name="Zimmer A."/>
            <person name="Barber R.D."/>
            <person name="Cann I."/>
            <person name="Graham D.E."/>
            <person name="Grahame D.A."/>
            <person name="Guss A."/>
            <person name="Hedderich R."/>
            <person name="Ingram-Smith C."/>
            <person name="Kuettner C.H."/>
            <person name="Krzycki J.A."/>
            <person name="Leigh J.A."/>
            <person name="Li W."/>
            <person name="Liu J."/>
            <person name="Mukhopadhyay B."/>
            <person name="Reeve J.N."/>
            <person name="Smith K."/>
            <person name="Springer T.A."/>
            <person name="Umayam L.A."/>
            <person name="White O."/>
            <person name="White R.H."/>
            <person name="de Macario E.C."/>
            <person name="Ferry J.G."/>
            <person name="Jarrell K.F."/>
            <person name="Jing H."/>
            <person name="Macario A.J.L."/>
            <person name="Paulsen I."/>
            <person name="Pritchett M."/>
            <person name="Sowers K.R."/>
            <person name="Swanson R.V."/>
            <person name="Zinder S.H."/>
            <person name="Lander E."/>
            <person name="Metcalf W.W."/>
            <person name="Birren B."/>
        </authorList>
    </citation>
    <scope>NUCLEOTIDE SEQUENCE [LARGE SCALE GENOMIC DNA]</scope>
    <source>
        <strain evidence="2">ATCC 35395 / DSM 2834 / JCM 12185 / C2A</strain>
    </source>
</reference>
<dbReference type="AlphaFoldDB" id="Q8TL17"/>
<gene>
    <name evidence="1" type="ordered locus">MA_3226</name>
</gene>
<keyword evidence="2" id="KW-1185">Reference proteome</keyword>
<accession>Q8TL17</accession>
<dbReference type="STRING" id="188937.MA_3226"/>
<organism evidence="1 2">
    <name type="scientific">Methanosarcina acetivorans (strain ATCC 35395 / DSM 2834 / JCM 12185 / C2A)</name>
    <dbReference type="NCBI Taxonomy" id="188937"/>
    <lineage>
        <taxon>Archaea</taxon>
        <taxon>Methanobacteriati</taxon>
        <taxon>Methanobacteriota</taxon>
        <taxon>Stenosarchaea group</taxon>
        <taxon>Methanomicrobia</taxon>
        <taxon>Methanosarcinales</taxon>
        <taxon>Methanosarcinaceae</taxon>
        <taxon>Methanosarcina</taxon>
    </lineage>
</organism>
<dbReference type="EMBL" id="AE010299">
    <property type="protein sequence ID" value="AAM06597.1"/>
    <property type="molecule type" value="Genomic_DNA"/>
</dbReference>
<dbReference type="RefSeq" id="WP_011023160.1">
    <property type="nucleotide sequence ID" value="NC_003552.1"/>
</dbReference>
<evidence type="ECO:0000313" key="2">
    <source>
        <dbReference type="Proteomes" id="UP000002487"/>
    </source>
</evidence>
<dbReference type="HOGENOM" id="CLU_1700267_0_0_2"/>
<sequence>MQQPNTPINMNTFNPAQYPYMGYGGGSGVEILKFVSQFNAPKEISEEHWGPTSKIISLGNFVPGDIADLDFYFDSIRAKSFSKLSRKELSNFDERAFDNLAMVYIGEKSLSQGGFLMTRSSESRIIQQSETQNNRASLKEMLFGRKENSNEGMM</sequence>
<dbReference type="InParanoid" id="Q8TL17"/>
<dbReference type="EnsemblBacteria" id="AAM06597">
    <property type="protein sequence ID" value="AAM06597"/>
    <property type="gene ID" value="MA_3226"/>
</dbReference>